<dbReference type="Pfam" id="PF07842">
    <property type="entry name" value="GCFC"/>
    <property type="match status" value="1"/>
</dbReference>
<evidence type="ECO:0000256" key="2">
    <source>
        <dbReference type="ARBA" id="ARBA00010801"/>
    </source>
</evidence>
<dbReference type="PANTHER" id="PTHR12214">
    <property type="entry name" value="GC-RICH SEQUENCE DNA-BINDING FACTOR"/>
    <property type="match status" value="1"/>
</dbReference>
<feature type="compositionally biased region" description="Basic and acidic residues" evidence="4">
    <location>
        <begin position="572"/>
        <end position="611"/>
    </location>
</feature>
<reference evidence="7" key="1">
    <citation type="journal article" date="2019" name="Gigascience">
        <title>De novo genome assembly of the endangered Acer yangbiense, a plant species with extremely small populations endemic to Yunnan Province, China.</title>
        <authorList>
            <person name="Yang J."/>
            <person name="Wariss H.M."/>
            <person name="Tao L."/>
            <person name="Zhang R."/>
            <person name="Yun Q."/>
            <person name="Hollingsworth P."/>
            <person name="Dao Z."/>
            <person name="Luo G."/>
            <person name="Guo H."/>
            <person name="Ma Y."/>
            <person name="Sun W."/>
        </authorList>
    </citation>
    <scope>NUCLEOTIDE SEQUENCE [LARGE SCALE GENOMIC DNA]</scope>
    <source>
        <strain evidence="7">cv. Malutang</strain>
    </source>
</reference>
<evidence type="ECO:0000256" key="4">
    <source>
        <dbReference type="SAM" id="MobiDB-lite"/>
    </source>
</evidence>
<dbReference type="EMBL" id="VAHF01000009">
    <property type="protein sequence ID" value="TXG54418.1"/>
    <property type="molecule type" value="Genomic_DNA"/>
</dbReference>
<evidence type="ECO:0000259" key="5">
    <source>
        <dbReference type="Pfam" id="PF07842"/>
    </source>
</evidence>
<keyword evidence="7" id="KW-1185">Reference proteome</keyword>
<feature type="domain" description="GCF C-terminal" evidence="5">
    <location>
        <begin position="650"/>
        <end position="855"/>
    </location>
</feature>
<sequence length="960" mass="106635">MSNSRTRNFRRRGDDDDDNNDNTSSTTTTITAAAKKQTPKTKPKKLLSFADDDEEDKYETLSSNRNRSRPHSSSRLSKPSSSHKIVSSKDRQPPPPPHSSSTTSTFSNVQPQAGTYTKEALLELQKNTKTLATPSSKHSSTATEPKIVLKGLLKPVDSSPLQRNPSSGDSSDSDSDHANTNKGKDDTEQRFASMGIGRLKDSSLFPDKATIEAIRAKRERLRQSRTAPPDYISLDAGGDHLGTAEGLSDEEPEFPRRVAMFGEKVEKKKGVFEEDDDEIAERRPVVVLNDAKRRAEEDEYDDDEDEVAKMWEEEQVRKGLGKRIDDASARVVSGPSTTNSVAVPQQQQHKFLYPTTAAYSSLATLPLPSIGGAMGGLQDLDTMSIAQKAEISMKALLDSVNRLKESHGRTISSLTKTDDNLSASLLSITALERSLSAAGEKFIFMQKLRDFVSVICEFLQVLSLPLSALFGLVGRGLWDHKASWIEELEEQMQKLHEERASTVLERRAADIDDEFMEVEAAVKAAMAVFSERGNSAAIIAAARSAAQAASAAFREQTNLPVKLDEFGRDMNLQKRMDMTRRAEERQRRRARFDSKRLSSVDVDSSHKKMEGESSTDESDSESSAYQSRRESLLQIADQIFSDASEEYSQLSSVKERFEEWKRDYPSSYRDAYMSLSAPAIMSPYVRLELLKWDPLHEDADFSEMKWHSLLFNYGLPEDGKDFAADDADANLVPTLVEKVALPILHHEIAHCWDMLSTQETRNAVSATSLAITYVPTSSEALEELSRTIRTRLAEAVGSITVPTWSPLVMNAVPNAARIAAYRFGMCVRLMRNICLWKEILALPILEKLALDELLCRKVLPHVRSITSNVHDAITRTERIVAALSGVWTGSSVGGGRSSKLQPLVDYMLSLGKSLEKKQSAGVSENETGGLARRLKKMLVDLNEYDNARAIARTFHLKEAL</sequence>
<name>A0A5C7HC49_9ROSI</name>
<feature type="compositionally biased region" description="Low complexity" evidence="4">
    <location>
        <begin position="21"/>
        <end position="36"/>
    </location>
</feature>
<dbReference type="InterPro" id="IPR012890">
    <property type="entry name" value="GCFC2-like"/>
</dbReference>
<comment type="subcellular location">
    <subcellularLocation>
        <location evidence="1">Nucleus</location>
    </subcellularLocation>
</comment>
<dbReference type="PANTHER" id="PTHR12214:SF0">
    <property type="entry name" value="LD29489P"/>
    <property type="match status" value="1"/>
</dbReference>
<feature type="region of interest" description="Disordered" evidence="4">
    <location>
        <begin position="572"/>
        <end position="627"/>
    </location>
</feature>
<comment type="similarity">
    <text evidence="2">Belongs to the GCF family.</text>
</comment>
<dbReference type="GO" id="GO:0000398">
    <property type="term" value="P:mRNA splicing, via spliceosome"/>
    <property type="evidence" value="ECO:0007669"/>
    <property type="project" value="InterPro"/>
</dbReference>
<protein>
    <recommendedName>
        <fullName evidence="5">GCF C-terminal domain-containing protein</fullName>
    </recommendedName>
</protein>
<feature type="compositionally biased region" description="Polar residues" evidence="4">
    <location>
        <begin position="125"/>
        <end position="143"/>
    </location>
</feature>
<dbReference type="Proteomes" id="UP000323000">
    <property type="component" value="Chromosome 9"/>
</dbReference>
<comment type="caution">
    <text evidence="6">The sequence shown here is derived from an EMBL/GenBank/DDBJ whole genome shotgun (WGS) entry which is preliminary data.</text>
</comment>
<feature type="region of interest" description="Disordered" evidence="4">
    <location>
        <begin position="1"/>
        <end position="199"/>
    </location>
</feature>
<accession>A0A5C7HC49</accession>
<dbReference type="OrthoDB" id="429427at2759"/>
<organism evidence="6 7">
    <name type="scientific">Acer yangbiense</name>
    <dbReference type="NCBI Taxonomy" id="1000413"/>
    <lineage>
        <taxon>Eukaryota</taxon>
        <taxon>Viridiplantae</taxon>
        <taxon>Streptophyta</taxon>
        <taxon>Embryophyta</taxon>
        <taxon>Tracheophyta</taxon>
        <taxon>Spermatophyta</taxon>
        <taxon>Magnoliopsida</taxon>
        <taxon>eudicotyledons</taxon>
        <taxon>Gunneridae</taxon>
        <taxon>Pentapetalae</taxon>
        <taxon>rosids</taxon>
        <taxon>malvids</taxon>
        <taxon>Sapindales</taxon>
        <taxon>Sapindaceae</taxon>
        <taxon>Hippocastanoideae</taxon>
        <taxon>Acereae</taxon>
        <taxon>Acer</taxon>
    </lineage>
</organism>
<feature type="compositionally biased region" description="Basic and acidic residues" evidence="4">
    <location>
        <begin position="174"/>
        <end position="189"/>
    </location>
</feature>
<dbReference type="GO" id="GO:0005634">
    <property type="term" value="C:nucleus"/>
    <property type="evidence" value="ECO:0007669"/>
    <property type="project" value="UniProtKB-SubCell"/>
</dbReference>
<evidence type="ECO:0000313" key="7">
    <source>
        <dbReference type="Proteomes" id="UP000323000"/>
    </source>
</evidence>
<gene>
    <name evidence="6" type="ORF">EZV62_019674</name>
</gene>
<evidence type="ECO:0000313" key="6">
    <source>
        <dbReference type="EMBL" id="TXG54418.1"/>
    </source>
</evidence>
<keyword evidence="3" id="KW-0539">Nucleus</keyword>
<feature type="compositionally biased region" description="Low complexity" evidence="4">
    <location>
        <begin position="73"/>
        <end position="85"/>
    </location>
</feature>
<dbReference type="GO" id="GO:0003677">
    <property type="term" value="F:DNA binding"/>
    <property type="evidence" value="ECO:0007669"/>
    <property type="project" value="InterPro"/>
</dbReference>
<dbReference type="AlphaFoldDB" id="A0A5C7HC49"/>
<evidence type="ECO:0000256" key="1">
    <source>
        <dbReference type="ARBA" id="ARBA00004123"/>
    </source>
</evidence>
<proteinExistence type="inferred from homology"/>
<evidence type="ECO:0000256" key="3">
    <source>
        <dbReference type="ARBA" id="ARBA00023242"/>
    </source>
</evidence>
<dbReference type="InterPro" id="IPR022783">
    <property type="entry name" value="GCFC_dom"/>
</dbReference>